<dbReference type="AlphaFoldDB" id="A9WSY9"/>
<evidence type="ECO:0000313" key="2">
    <source>
        <dbReference type="EMBL" id="ABY23927.1"/>
    </source>
</evidence>
<dbReference type="Pfam" id="PF05270">
    <property type="entry name" value="AbfB"/>
    <property type="match status" value="1"/>
</dbReference>
<name>A9WSY9_RENSM</name>
<accession>A9WSY9</accession>
<keyword evidence="3" id="KW-1185">Reference proteome</keyword>
<organism evidence="2 3">
    <name type="scientific">Renibacterium salmoninarum (strain ATCC 33209 / DSM 20767 / JCM 11484 / NBRC 15589 / NCIMB 2235)</name>
    <dbReference type="NCBI Taxonomy" id="288705"/>
    <lineage>
        <taxon>Bacteria</taxon>
        <taxon>Bacillati</taxon>
        <taxon>Actinomycetota</taxon>
        <taxon>Actinomycetes</taxon>
        <taxon>Micrococcales</taxon>
        <taxon>Micrococcaceae</taxon>
        <taxon>Renibacterium</taxon>
    </lineage>
</organism>
<reference evidence="3" key="1">
    <citation type="journal article" date="2008" name="J. Bacteriol.">
        <title>Genome sequence of the fish pathogen Renibacterium salmoninarum suggests reductive evolution away from an environmental Arthrobacter ancestor.</title>
        <authorList>
            <person name="Wiens G.D."/>
            <person name="Rockey D.D."/>
            <person name="Wu Z."/>
            <person name="Chang J."/>
            <person name="Levy R."/>
            <person name="Crane S."/>
            <person name="Chen D.S."/>
            <person name="Capri G.R."/>
            <person name="Burnett J.R."/>
            <person name="Sudheesh P.S."/>
            <person name="Schipma M.J."/>
            <person name="Burd H."/>
            <person name="Bhattacharyya A."/>
            <person name="Rhodes L.D."/>
            <person name="Kaul R."/>
            <person name="Strom M.S."/>
        </authorList>
    </citation>
    <scope>NUCLEOTIDE SEQUENCE [LARGE SCALE GENOMIC DNA]</scope>
    <source>
        <strain evidence="3">ATCC 33209 / DSM 20767 / JCM 11484 / NBRC 15589 / NCIMB 2235</strain>
    </source>
</reference>
<dbReference type="InterPro" id="IPR035992">
    <property type="entry name" value="Ricin_B-like_lectins"/>
</dbReference>
<dbReference type="EMBL" id="CP000910">
    <property type="protein sequence ID" value="ABY23927.1"/>
    <property type="molecule type" value="Genomic_DNA"/>
</dbReference>
<dbReference type="InterPro" id="IPR036195">
    <property type="entry name" value="AbfB_ABD_sf"/>
</dbReference>
<evidence type="ECO:0000313" key="3">
    <source>
        <dbReference type="Proteomes" id="UP000002007"/>
    </source>
</evidence>
<dbReference type="CDD" id="cd00161">
    <property type="entry name" value="beta-trefoil_Ricin-like"/>
    <property type="match status" value="1"/>
</dbReference>
<dbReference type="PROSITE" id="PS50231">
    <property type="entry name" value="RICIN_B_LECTIN"/>
    <property type="match status" value="1"/>
</dbReference>
<proteinExistence type="predicted"/>
<dbReference type="SUPFAM" id="SSF50370">
    <property type="entry name" value="Ricin B-like lectins"/>
    <property type="match status" value="1"/>
</dbReference>
<dbReference type="HOGENOM" id="CLU_1255116_0_0_11"/>
<dbReference type="Proteomes" id="UP000002007">
    <property type="component" value="Chromosome"/>
</dbReference>
<dbReference type="Gene3D" id="2.80.10.50">
    <property type="match status" value="2"/>
</dbReference>
<sequence>MCDENSNAQKWEFVPGANDSRYIKNVANGKVLDLEGNNLIQTDLNTESTNQRWAVTKESKALYNLSALGSYVSVQTTAPGTPQSIRHTNGVGQVALITTNSPELDRKSSTWKIVPGLYDKTCISFQSLNFPQQYLSARDVNVATRGTDASVGGLLPGEGTFCPRVGSTPDTMSFDWSGNQGYALQNVGGVLKIGYRQSDNGDFERDTAWKFGQAWASPTP</sequence>
<dbReference type="InterPro" id="IPR007934">
    <property type="entry name" value="AbfB_ABD"/>
</dbReference>
<dbReference type="eggNOG" id="COG3250">
    <property type="taxonomic scope" value="Bacteria"/>
</dbReference>
<dbReference type="KEGG" id="rsa:RSal33209_2195"/>
<protein>
    <recommendedName>
        <fullName evidence="1">Alpha-L-arabinofuranosidase B arabinose-binding domain-containing protein</fullName>
    </recommendedName>
</protein>
<evidence type="ECO:0000259" key="1">
    <source>
        <dbReference type="Pfam" id="PF05270"/>
    </source>
</evidence>
<feature type="domain" description="Alpha-L-arabinofuranosidase B arabinose-binding" evidence="1">
    <location>
        <begin position="78"/>
        <end position="210"/>
    </location>
</feature>
<dbReference type="SUPFAM" id="SSF110221">
    <property type="entry name" value="AbfB domain"/>
    <property type="match status" value="1"/>
</dbReference>
<gene>
    <name evidence="2" type="ordered locus">RSal33209_2195</name>
</gene>
<dbReference type="GO" id="GO:0046373">
    <property type="term" value="P:L-arabinose metabolic process"/>
    <property type="evidence" value="ECO:0007669"/>
    <property type="project" value="InterPro"/>
</dbReference>
<dbReference type="STRING" id="288705.RSal33209_2195"/>
<dbReference type="GO" id="GO:0046556">
    <property type="term" value="F:alpha-L-arabinofuranosidase activity"/>
    <property type="evidence" value="ECO:0007669"/>
    <property type="project" value="InterPro"/>
</dbReference>